<comment type="caution">
    <text evidence="1">The sequence shown here is derived from an EMBL/GenBank/DDBJ whole genome shotgun (WGS) entry which is preliminary data.</text>
</comment>
<sequence length="68" mass="7523">MLLRSIRMTLIGNDSEERSLLVGEGTAQIAYIDIRTVSMGGPLMRRNIMPILRRRCCGKGAIKAGHHS</sequence>
<dbReference type="KEGG" id="rtc:APU90_09750"/>
<organism evidence="1 2">
    <name type="scientific">Rathayibacter toxicus</name>
    <dbReference type="NCBI Taxonomy" id="145458"/>
    <lineage>
        <taxon>Bacteria</taxon>
        <taxon>Bacillati</taxon>
        <taxon>Actinomycetota</taxon>
        <taxon>Actinomycetes</taxon>
        <taxon>Micrococcales</taxon>
        <taxon>Microbacteriaceae</taxon>
        <taxon>Rathayibacter</taxon>
    </lineage>
</organism>
<evidence type="ECO:0000313" key="1">
    <source>
        <dbReference type="EMBL" id="PPI14345.1"/>
    </source>
</evidence>
<protein>
    <submittedName>
        <fullName evidence="1">Uncharacterized protein</fullName>
    </submittedName>
</protein>
<dbReference type="EMBL" id="PSWU01000012">
    <property type="protein sequence ID" value="PPI14345.1"/>
    <property type="molecule type" value="Genomic_DNA"/>
</dbReference>
<name>A0A2S5Y5S7_9MICO</name>
<dbReference type="AlphaFoldDB" id="A0A2S5Y5S7"/>
<accession>A0A2S5Y5S7</accession>
<dbReference type="Proteomes" id="UP000237966">
    <property type="component" value="Unassembled WGS sequence"/>
</dbReference>
<dbReference type="KEGG" id="rtx:TI83_07330"/>
<proteinExistence type="predicted"/>
<evidence type="ECO:0000313" key="2">
    <source>
        <dbReference type="Proteomes" id="UP000237966"/>
    </source>
</evidence>
<reference evidence="1 2" key="1">
    <citation type="submission" date="2018-02" db="EMBL/GenBank/DDBJ databases">
        <title>Bacteriophage NCPPB3778 and a type I-E CRISPR drive the evolution of the US Biological Select Agent, Rathayibacter toxicus.</title>
        <authorList>
            <person name="Davis E.W.II."/>
            <person name="Tabima J.F."/>
            <person name="Weisberg A.J."/>
            <person name="Lopes L.D."/>
            <person name="Wiseman M.S."/>
            <person name="Wiseman M.S."/>
            <person name="Pupko T."/>
            <person name="Belcher M.S."/>
            <person name="Sechler A.J."/>
            <person name="Tancos M.A."/>
            <person name="Schroeder B.K."/>
            <person name="Murray T.D."/>
            <person name="Luster D.G."/>
            <person name="Schneider W.L."/>
            <person name="Rogers E."/>
            <person name="Andreote F.D."/>
            <person name="Grunwald N.J."/>
            <person name="Putnam M.L."/>
            <person name="Chang J.H."/>
        </authorList>
    </citation>
    <scope>NUCLEOTIDE SEQUENCE [LARGE SCALE GENOMIC DNA]</scope>
    <source>
        <strain evidence="1 2">FH99</strain>
    </source>
</reference>
<gene>
    <name evidence="1" type="ORF">C5C51_07135</name>
</gene>